<protein>
    <submittedName>
        <fullName evidence="1">Collagen alpha1(XI) chainlike</fullName>
    </submittedName>
</protein>
<sequence length="105" mass="11591">MSIFLHVFSAHNSSQLPCVATGLSQNHFFTTHSCALLSKRLGLHELSPHFSKGRPSRHIADIILDPDESWALLLLEASPGPRRFPLIRLEASSQAETELLPPPSN</sequence>
<keyword evidence="2" id="KW-1185">Reference proteome</keyword>
<gene>
    <name evidence="1" type="ORF">FKW44_012893</name>
</gene>
<evidence type="ECO:0000313" key="2">
    <source>
        <dbReference type="Proteomes" id="UP000595437"/>
    </source>
</evidence>
<feature type="non-terminal residue" evidence="1">
    <location>
        <position position="105"/>
    </location>
</feature>
<dbReference type="AlphaFoldDB" id="A0A7T8KAM0"/>
<reference evidence="2" key="1">
    <citation type="submission" date="2021-01" db="EMBL/GenBank/DDBJ databases">
        <title>Caligus Genome Assembly.</title>
        <authorList>
            <person name="Gallardo-Escarate C."/>
        </authorList>
    </citation>
    <scope>NUCLEOTIDE SEQUENCE [LARGE SCALE GENOMIC DNA]</scope>
</reference>
<dbReference type="Proteomes" id="UP000595437">
    <property type="component" value="Chromosome 8"/>
</dbReference>
<keyword evidence="1" id="KW-0176">Collagen</keyword>
<accession>A0A7T8KAM0</accession>
<dbReference type="GO" id="GO:0005581">
    <property type="term" value="C:collagen trimer"/>
    <property type="evidence" value="ECO:0007669"/>
    <property type="project" value="UniProtKB-KW"/>
</dbReference>
<name>A0A7T8KAM0_CALRO</name>
<dbReference type="EMBL" id="CP045897">
    <property type="protein sequence ID" value="QQP51506.1"/>
    <property type="molecule type" value="Genomic_DNA"/>
</dbReference>
<evidence type="ECO:0000313" key="1">
    <source>
        <dbReference type="EMBL" id="QQP51506.1"/>
    </source>
</evidence>
<proteinExistence type="predicted"/>
<organism evidence="1 2">
    <name type="scientific">Caligus rogercresseyi</name>
    <name type="common">Sea louse</name>
    <dbReference type="NCBI Taxonomy" id="217165"/>
    <lineage>
        <taxon>Eukaryota</taxon>
        <taxon>Metazoa</taxon>
        <taxon>Ecdysozoa</taxon>
        <taxon>Arthropoda</taxon>
        <taxon>Crustacea</taxon>
        <taxon>Multicrustacea</taxon>
        <taxon>Hexanauplia</taxon>
        <taxon>Copepoda</taxon>
        <taxon>Siphonostomatoida</taxon>
        <taxon>Caligidae</taxon>
        <taxon>Caligus</taxon>
    </lineage>
</organism>